<organism evidence="1 2">
    <name type="scientific">Boeremia exigua</name>
    <dbReference type="NCBI Taxonomy" id="749465"/>
    <lineage>
        <taxon>Eukaryota</taxon>
        <taxon>Fungi</taxon>
        <taxon>Dikarya</taxon>
        <taxon>Ascomycota</taxon>
        <taxon>Pezizomycotina</taxon>
        <taxon>Dothideomycetes</taxon>
        <taxon>Pleosporomycetidae</taxon>
        <taxon>Pleosporales</taxon>
        <taxon>Pleosporineae</taxon>
        <taxon>Didymellaceae</taxon>
        <taxon>Boeremia</taxon>
    </lineage>
</organism>
<dbReference type="EMBL" id="JAPHNI010000445">
    <property type="protein sequence ID" value="KAJ8111005.1"/>
    <property type="molecule type" value="Genomic_DNA"/>
</dbReference>
<evidence type="ECO:0000313" key="2">
    <source>
        <dbReference type="Proteomes" id="UP001153331"/>
    </source>
</evidence>
<reference evidence="1" key="1">
    <citation type="submission" date="2022-11" db="EMBL/GenBank/DDBJ databases">
        <title>Genome Sequence of Boeremia exigua.</title>
        <authorList>
            <person name="Buettner E."/>
        </authorList>
    </citation>
    <scope>NUCLEOTIDE SEQUENCE</scope>
    <source>
        <strain evidence="1">CU02</strain>
    </source>
</reference>
<dbReference type="Proteomes" id="UP001153331">
    <property type="component" value="Unassembled WGS sequence"/>
</dbReference>
<accession>A0ACC2I791</accession>
<comment type="caution">
    <text evidence="1">The sequence shown here is derived from an EMBL/GenBank/DDBJ whole genome shotgun (WGS) entry which is preliminary data.</text>
</comment>
<evidence type="ECO:0000313" key="1">
    <source>
        <dbReference type="EMBL" id="KAJ8111005.1"/>
    </source>
</evidence>
<protein>
    <submittedName>
        <fullName evidence="1">Uncharacterized protein</fullName>
    </submittedName>
</protein>
<sequence length="1364" mass="149814">MASEIRSSSPSLEQRSVEATDSSIDAECRQEEAFVSNTPEASLFKQSGSLFSGKNNTKNGSIYQFGNINANNFHLGGAAANSDVVRETPTTAYEWLFAASFDSKHNKIRRERVKSSGTWLFEKKEYQDWYCSTGTNQVLWLHGKPGAGKTFITSTVIDKILASEEPDVGLAYVYLDYADREAQTLENVFASILKQIALCKEKEGQDEVCRLYRTCMMSAGRPEADVLVDSLRRSLDLPTWKFLLTGRSHLSDVDTVFTECLQIIILAHNDDVERLVLERIQEEADLVELFEDNASLKEHTVSKITDRADEMFLLVTLMLNSIASSTCEDDIEEALEQMPGDLEQSYNKTMKRIKDQDPKKVELSYRILWWLSRARRPLSCEELLHAVAVRDGDFTRNSKRESKPGIMTKACMGLVFVDDAKNFRLVHFSTQEYLRAYFSQSTTRQILREEDSIARACLTILLYDDFEEGPCDSKAAVMTRHKKLPLWSYAAHHWHEHLNRSMSRDLSNLSLKFLRDNSKVRSAEQGKSISARSGSDTGSYWPDPPFLPQHRQFTGLHKACQIGAVNLVQQLLQDSGMDINVTDNVKQTPLTLAILYNHADMVELLLRSEIIDCESRDSSGRTPFLMAVSLNRTDIARQLFAKGVDLGALDSEQCNALDLAAKSHHIGIEMLKFLIEIGLDVNQQSRKNNCPLFVAVQYSRRDMVETLLAHGADPNAANKDGWLPLHVAATKYLDISKALYEAGADINASSQAGCTVLFAAASHGQLEIVQWLLSLGADPLTITNNGRTLLHAAAGRDLETVKAVHKAGVDIAARTESGRTALHMATEYGQLKIVNWLVSLGADPSTGDINGWTPLHCAVKKDLQTAKALHGAGASVHVLSNSRGAVLHEAVTFGQLKIVEWLLSHGADASAVDDVGWTPLHLAVERDLEISQALYQAGASIHTRNKSQSTALHEATERGQLKIVEWLLSLGVEQDAADIWGCTPLYLAVGKDLDISKALHKVGANIYACNSNGMSVLVAAAYAGKPGVVDWLLSVDSQSLFSIEESLCATAASGALDTVESLLSKVADSNAYSEVYEGALHAACMGGHEEVVKMLLVQGAVADQAGGCPGIPLAAAALKGHTDVLRLLVAHNALCVNSVDKLGRNALHLAAKGGHIEAFEFLLSERIELDVTDIKGYTILHQAASGGSLPVIKSLLDRGVTAPAAVSGTWSPLHLAYRAADQGVIDILTTLCSDKEVVETQRPSGLWTPASIGVYHHNKKVGQVIQDTLGVDDPKPKLVGIANIEGDYQGGFTCDECYHDIYGPRFRCVSCFDFDLCFMCKLTAAKSHPLHEWKIFQYKEEEKRGGPHISPITQQHYGIYPIVL</sequence>
<proteinExistence type="predicted"/>
<gene>
    <name evidence="1" type="ORF">OPT61_g6297</name>
</gene>
<name>A0ACC2I791_9PLEO</name>
<keyword evidence="2" id="KW-1185">Reference proteome</keyword>